<reference evidence="9 10" key="1">
    <citation type="submission" date="2024-03" db="EMBL/GenBank/DDBJ databases">
        <authorList>
            <person name="Brejova B."/>
        </authorList>
    </citation>
    <scope>NUCLEOTIDE SEQUENCE [LARGE SCALE GENOMIC DNA]</scope>
    <source>
        <strain evidence="9 10">CBS 14171</strain>
    </source>
</reference>
<evidence type="ECO:0000259" key="7">
    <source>
        <dbReference type="Pfam" id="PF09468"/>
    </source>
</evidence>
<sequence>MEIDKNAKLIILPTPPDGEHREYRIVKLPTPDLTASKPYLLQDSTVCELSTITGSNSAITLPNSNAVKSFLLEPLDASVVGAVLQSSTTTVASPFNFTYLMMSLFVTQGDKFATFKSVDDIRDTLSEISPSHRAMSEVGDAVYVRSLSLICDVITEGNEAFYRFNAGKSFEWVRGRIDALETYIAEKAGNSILKKIRAELLDPTSVDHVVESSVLQNAILCYAVDYICDSYLVADFKAQLVQHFNFDFSKMETYLAEIKSKQKKLEAVEANMNDVNVVSSNATKAAKKLLLQQQQQQQQAKKRAGGGKKVAVGKGALDGFFKRA</sequence>
<proteinExistence type="predicted"/>
<dbReference type="EMBL" id="OZ022408">
    <property type="protein sequence ID" value="CAK9439201.1"/>
    <property type="molecule type" value="Genomic_DNA"/>
</dbReference>
<evidence type="ECO:0000256" key="4">
    <source>
        <dbReference type="ARBA" id="ARBA00024778"/>
    </source>
</evidence>
<name>A0ABP0ZQ23_9ASCO</name>
<keyword evidence="6" id="KW-0175">Coiled coil</keyword>
<organism evidence="9 10">
    <name type="scientific">Lodderomyces beijingensis</name>
    <dbReference type="NCBI Taxonomy" id="1775926"/>
    <lineage>
        <taxon>Eukaryota</taxon>
        <taxon>Fungi</taxon>
        <taxon>Dikarya</taxon>
        <taxon>Ascomycota</taxon>
        <taxon>Saccharomycotina</taxon>
        <taxon>Pichiomycetes</taxon>
        <taxon>Debaryomycetaceae</taxon>
        <taxon>Candida/Lodderomyces clade</taxon>
        <taxon>Lodderomyces</taxon>
    </lineage>
</organism>
<dbReference type="Pfam" id="PF09468">
    <property type="entry name" value="RNase_H2-Ydr279"/>
    <property type="match status" value="1"/>
</dbReference>
<accession>A0ABP0ZQ23</accession>
<evidence type="ECO:0000313" key="10">
    <source>
        <dbReference type="Proteomes" id="UP001497383"/>
    </source>
</evidence>
<dbReference type="GeneID" id="92208621"/>
<feature type="coiled-coil region" evidence="6">
    <location>
        <begin position="251"/>
        <end position="278"/>
    </location>
</feature>
<protein>
    <recommendedName>
        <fullName evidence="2">Ribonuclease H2 subunit B</fullName>
    </recommendedName>
    <alternativeName>
        <fullName evidence="5">Ribonuclease HI subunit B</fullName>
    </alternativeName>
</protein>
<dbReference type="InterPro" id="IPR019024">
    <property type="entry name" value="RNase_H2_suB_wHTH"/>
</dbReference>
<evidence type="ECO:0000256" key="6">
    <source>
        <dbReference type="SAM" id="Coils"/>
    </source>
</evidence>
<evidence type="ECO:0000256" key="5">
    <source>
        <dbReference type="ARBA" id="ARBA00033464"/>
    </source>
</evidence>
<dbReference type="RefSeq" id="XP_066830363.1">
    <property type="nucleotide sequence ID" value="XM_066973534.1"/>
</dbReference>
<comment type="subcellular location">
    <subcellularLocation>
        <location evidence="1">Nucleus</location>
    </subcellularLocation>
</comment>
<feature type="domain" description="Rnh202 triple barrel" evidence="8">
    <location>
        <begin position="19"/>
        <end position="96"/>
    </location>
</feature>
<keyword evidence="10" id="KW-1185">Reference proteome</keyword>
<keyword evidence="3" id="KW-0539">Nucleus</keyword>
<evidence type="ECO:0000313" key="9">
    <source>
        <dbReference type="EMBL" id="CAK9439201.1"/>
    </source>
</evidence>
<dbReference type="Proteomes" id="UP001497383">
    <property type="component" value="Chromosome 4"/>
</dbReference>
<dbReference type="PANTHER" id="PTHR13383">
    <property type="entry name" value="RIBONUCLEASE H2 SUBUNIT B"/>
    <property type="match status" value="1"/>
</dbReference>
<dbReference type="InterPro" id="IPR041195">
    <property type="entry name" value="Rnh202_N"/>
</dbReference>
<evidence type="ECO:0000256" key="1">
    <source>
        <dbReference type="ARBA" id="ARBA00004123"/>
    </source>
</evidence>
<evidence type="ECO:0000256" key="3">
    <source>
        <dbReference type="ARBA" id="ARBA00023242"/>
    </source>
</evidence>
<gene>
    <name evidence="9" type="ORF">LODBEIA_P34250</name>
</gene>
<dbReference type="Gene3D" id="1.10.20.120">
    <property type="match status" value="1"/>
</dbReference>
<dbReference type="PANTHER" id="PTHR13383:SF11">
    <property type="entry name" value="RIBONUCLEASE H2 SUBUNIT B"/>
    <property type="match status" value="1"/>
</dbReference>
<evidence type="ECO:0000259" key="8">
    <source>
        <dbReference type="Pfam" id="PF17745"/>
    </source>
</evidence>
<feature type="domain" description="Ribonuclease H2 subunit B wHTH" evidence="7">
    <location>
        <begin position="99"/>
        <end position="240"/>
    </location>
</feature>
<evidence type="ECO:0000256" key="2">
    <source>
        <dbReference type="ARBA" id="ARBA00019062"/>
    </source>
</evidence>
<dbReference type="InterPro" id="IPR040456">
    <property type="entry name" value="RNase_H2_suB"/>
</dbReference>
<comment type="function">
    <text evidence="4">Non catalytic subunit of RNase H2, an endonuclease that specifically degrades the RNA of RNA:DNA hybrids. Participates in DNA replication, possibly by mediating the removal of lagging-strand Okazaki fragment RNA primers during DNA replication. Mediates the excision of single ribonucleotides from DNA:RNA duplexes.</text>
</comment>
<dbReference type="Pfam" id="PF17745">
    <property type="entry name" value="Ydr279_N"/>
    <property type="match status" value="1"/>
</dbReference>